<keyword evidence="6 11" id="KW-0418">Kinase</keyword>
<dbReference type="EMBL" id="BAABXL010000001">
    <property type="protein sequence ID" value="GAA6268251.1"/>
    <property type="molecule type" value="Genomic_DNA"/>
</dbReference>
<dbReference type="InterPro" id="IPR003660">
    <property type="entry name" value="HAMP_dom"/>
</dbReference>
<dbReference type="InterPro" id="IPR005467">
    <property type="entry name" value="His_kinase_dom"/>
</dbReference>
<dbReference type="InterPro" id="IPR004358">
    <property type="entry name" value="Sig_transdc_His_kin-like_C"/>
</dbReference>
<evidence type="ECO:0000256" key="5">
    <source>
        <dbReference type="ARBA" id="ARBA00022679"/>
    </source>
</evidence>
<feature type="transmembrane region" description="Helical" evidence="8">
    <location>
        <begin position="185"/>
        <end position="206"/>
    </location>
</feature>
<dbReference type="Proteomes" id="UP001600894">
    <property type="component" value="Unassembled WGS sequence"/>
</dbReference>
<gene>
    <name evidence="11" type="ORF">F130042H8_13110</name>
</gene>
<keyword evidence="8" id="KW-1133">Transmembrane helix</keyword>
<feature type="domain" description="HAMP" evidence="10">
    <location>
        <begin position="203"/>
        <end position="255"/>
    </location>
</feature>
<dbReference type="InterPro" id="IPR050351">
    <property type="entry name" value="BphY/WalK/GraS-like"/>
</dbReference>
<dbReference type="Pfam" id="PF00512">
    <property type="entry name" value="HisKA"/>
    <property type="match status" value="1"/>
</dbReference>
<dbReference type="PROSITE" id="PS50885">
    <property type="entry name" value="HAMP"/>
    <property type="match status" value="1"/>
</dbReference>
<evidence type="ECO:0000259" key="9">
    <source>
        <dbReference type="PROSITE" id="PS50109"/>
    </source>
</evidence>
<dbReference type="Gene3D" id="3.30.565.10">
    <property type="entry name" value="Histidine kinase-like ATPase, C-terminal domain"/>
    <property type="match status" value="1"/>
</dbReference>
<evidence type="ECO:0000256" key="4">
    <source>
        <dbReference type="ARBA" id="ARBA00022553"/>
    </source>
</evidence>
<keyword evidence="7" id="KW-0902">Two-component regulatory system</keyword>
<evidence type="ECO:0000256" key="8">
    <source>
        <dbReference type="SAM" id="Phobius"/>
    </source>
</evidence>
<evidence type="ECO:0000259" key="10">
    <source>
        <dbReference type="PROSITE" id="PS50885"/>
    </source>
</evidence>
<dbReference type="Pfam" id="PF02518">
    <property type="entry name" value="HATPase_c"/>
    <property type="match status" value="1"/>
</dbReference>
<keyword evidence="8" id="KW-0472">Membrane</keyword>
<dbReference type="PROSITE" id="PS50109">
    <property type="entry name" value="HIS_KIN"/>
    <property type="match status" value="1"/>
</dbReference>
<dbReference type="SUPFAM" id="SSF55874">
    <property type="entry name" value="ATPase domain of HSP90 chaperone/DNA topoisomerase II/histidine kinase"/>
    <property type="match status" value="1"/>
</dbReference>
<evidence type="ECO:0000313" key="11">
    <source>
        <dbReference type="EMBL" id="GAA6268251.1"/>
    </source>
</evidence>
<comment type="catalytic activity">
    <reaction evidence="1">
        <text>ATP + protein L-histidine = ADP + protein N-phospho-L-histidine.</text>
        <dbReference type="EC" id="2.7.13.3"/>
    </reaction>
</comment>
<proteinExistence type="predicted"/>
<evidence type="ECO:0000256" key="3">
    <source>
        <dbReference type="ARBA" id="ARBA00012438"/>
    </source>
</evidence>
<accession>A0ABQ0AW45</accession>
<sequence>MKKKKWLERLKIRGRSVMVPMTLLMILTALIPLMLQAMIARGAFNQTQLDAKGIEIQNQCVILSNRLMRSGYMTSDKGNTMELDAQMQTIGDIYNGRIVIVNSSYKIIKDTFNLSVGKYYISEEVIRCLNGETSSRMNREMGYLAQTIPIHDAADEKKVTGAIVVTASTENISSLMDRVYGSTQLFLLCMAVVIIVFSMAAVHFVVRPFKRLLASLERVSYGDLDADITEDAYSETSQLSLAVQKSLRRLKAVDQSRQEFVSNVSHELKTPITSIRVLADSLMSMEEVPVELYREFMADISDEVDRENQIISDLLTLVKMDKSAQSQMNIMQVNINEELELILKRLRPIAKRSNVELIFESIREVTADVDRVKFSLAVTNLVENAVKYNVDSGWVRVTLDADHKYFYIRVADSGIGIPQDCIDHIFERFFRVDKARSREVGGTGLGLAITKNVIQMHHGIIDAESAPGEGTTFSVRIPLNYVPRQEEKS</sequence>
<comment type="caution">
    <text evidence="11">The sequence shown here is derived from an EMBL/GenBank/DDBJ whole genome shotgun (WGS) entry which is preliminary data.</text>
</comment>
<dbReference type="Gene3D" id="6.10.340.10">
    <property type="match status" value="1"/>
</dbReference>
<dbReference type="PANTHER" id="PTHR45453:SF1">
    <property type="entry name" value="PHOSPHATE REGULON SENSOR PROTEIN PHOR"/>
    <property type="match status" value="1"/>
</dbReference>
<dbReference type="InterPro" id="IPR036890">
    <property type="entry name" value="HATPase_C_sf"/>
</dbReference>
<dbReference type="InterPro" id="IPR036097">
    <property type="entry name" value="HisK_dim/P_sf"/>
</dbReference>
<dbReference type="EC" id="2.7.13.3" evidence="3"/>
<dbReference type="SMART" id="SM00387">
    <property type="entry name" value="HATPase_c"/>
    <property type="match status" value="1"/>
</dbReference>
<keyword evidence="12" id="KW-1185">Reference proteome</keyword>
<evidence type="ECO:0000313" key="12">
    <source>
        <dbReference type="Proteomes" id="UP001600894"/>
    </source>
</evidence>
<dbReference type="SUPFAM" id="SSF47384">
    <property type="entry name" value="Homodimeric domain of signal transducing histidine kinase"/>
    <property type="match status" value="1"/>
</dbReference>
<feature type="domain" description="Histidine kinase" evidence="9">
    <location>
        <begin position="263"/>
        <end position="481"/>
    </location>
</feature>
<name>A0ABQ0AW45_9FIRM</name>
<evidence type="ECO:0000256" key="7">
    <source>
        <dbReference type="ARBA" id="ARBA00023012"/>
    </source>
</evidence>
<comment type="subcellular location">
    <subcellularLocation>
        <location evidence="2">Membrane</location>
    </subcellularLocation>
</comment>
<dbReference type="CDD" id="cd00075">
    <property type="entry name" value="HATPase"/>
    <property type="match status" value="1"/>
</dbReference>
<evidence type="ECO:0000256" key="6">
    <source>
        <dbReference type="ARBA" id="ARBA00022777"/>
    </source>
</evidence>
<organism evidence="11 12">
    <name type="scientific">Enterocloster alcoholdehydrogenati</name>
    <dbReference type="NCBI Taxonomy" id="2547410"/>
    <lineage>
        <taxon>Bacteria</taxon>
        <taxon>Bacillati</taxon>
        <taxon>Bacillota</taxon>
        <taxon>Clostridia</taxon>
        <taxon>Lachnospirales</taxon>
        <taxon>Lachnospiraceae</taxon>
        <taxon>Enterocloster</taxon>
    </lineage>
</organism>
<dbReference type="InterPro" id="IPR003594">
    <property type="entry name" value="HATPase_dom"/>
</dbReference>
<keyword evidence="8" id="KW-0812">Transmembrane</keyword>
<dbReference type="CDD" id="cd00082">
    <property type="entry name" value="HisKA"/>
    <property type="match status" value="1"/>
</dbReference>
<dbReference type="InterPro" id="IPR003661">
    <property type="entry name" value="HisK_dim/P_dom"/>
</dbReference>
<dbReference type="GO" id="GO:0016301">
    <property type="term" value="F:kinase activity"/>
    <property type="evidence" value="ECO:0007669"/>
    <property type="project" value="UniProtKB-KW"/>
</dbReference>
<keyword evidence="4" id="KW-0597">Phosphoprotein</keyword>
<protein>
    <recommendedName>
        <fullName evidence="3">histidine kinase</fullName>
        <ecNumber evidence="3">2.7.13.3</ecNumber>
    </recommendedName>
</protein>
<evidence type="ECO:0000256" key="2">
    <source>
        <dbReference type="ARBA" id="ARBA00004370"/>
    </source>
</evidence>
<dbReference type="SMART" id="SM00388">
    <property type="entry name" value="HisKA"/>
    <property type="match status" value="1"/>
</dbReference>
<dbReference type="PRINTS" id="PR00344">
    <property type="entry name" value="BCTRLSENSOR"/>
</dbReference>
<reference evidence="11 12" key="1">
    <citation type="submission" date="2024-04" db="EMBL/GenBank/DDBJ databases">
        <title>Defined microbial consortia suppress multidrug-resistant proinflammatory Enterobacteriaceae via ecological control.</title>
        <authorList>
            <person name="Furuichi M."/>
            <person name="Kawaguchi T."/>
            <person name="Pust M."/>
            <person name="Yasuma K."/>
            <person name="Plichta D."/>
            <person name="Hasegawa N."/>
            <person name="Ohya T."/>
            <person name="Bhattarai S."/>
            <person name="Sasajima S."/>
            <person name="Aoto Y."/>
            <person name="Tuganbaev T."/>
            <person name="Yaginuma M."/>
            <person name="Ueda M."/>
            <person name="Okahashi N."/>
            <person name="Amafuji K."/>
            <person name="Kiridooshi Y."/>
            <person name="Sugita K."/>
            <person name="Strazar M."/>
            <person name="Skelly A."/>
            <person name="Suda W."/>
            <person name="Hattori M."/>
            <person name="Nakamoto N."/>
            <person name="Caballero S."/>
            <person name="Norman J."/>
            <person name="Olle B."/>
            <person name="Tanoue T."/>
            <person name="Arita M."/>
            <person name="Bucci V."/>
            <person name="Atarashi K."/>
            <person name="Xavier R."/>
            <person name="Honda K."/>
        </authorList>
    </citation>
    <scope>NUCLEOTIDE SEQUENCE [LARGE SCALE GENOMIC DNA]</scope>
    <source>
        <strain evidence="12">f13</strain>
    </source>
</reference>
<evidence type="ECO:0000256" key="1">
    <source>
        <dbReference type="ARBA" id="ARBA00000085"/>
    </source>
</evidence>
<keyword evidence="5" id="KW-0808">Transferase</keyword>
<dbReference type="PANTHER" id="PTHR45453">
    <property type="entry name" value="PHOSPHATE REGULON SENSOR PROTEIN PHOR"/>
    <property type="match status" value="1"/>
</dbReference>
<dbReference type="Gene3D" id="1.10.287.130">
    <property type="match status" value="1"/>
</dbReference>